<dbReference type="AlphaFoldDB" id="A0A4V4HIL2"/>
<dbReference type="SUPFAM" id="SSF55194">
    <property type="entry name" value="Ribosome recycling factor, RRF"/>
    <property type="match status" value="1"/>
</dbReference>
<sequence>MSVLRQASASARTAIRVSTCLRTCTRVKSSSLLFSRPTPTQTRSYAKKAKSTANLVPGSKQPITDEAAREEYKKCEEKMKAAVDWYRKECASVETRASGRVTPALLAPVRVKLPDADQLFRLDEVATVGIKDGSLLLVTVFEEGSLKHVERAIYEAKLPNITPQKHDNRTLKIPVPKPTVEARTSLVTAAQRQAEDSRMQIRKHHQASLKRGKYEKHSIELEEFQKLTDKHVGEIDAILTQLKKSTGVSKK</sequence>
<evidence type="ECO:0000313" key="5">
    <source>
        <dbReference type="EMBL" id="THV07066.1"/>
    </source>
</evidence>
<dbReference type="InterPro" id="IPR023584">
    <property type="entry name" value="Ribosome_recyc_fac_dom"/>
</dbReference>
<accession>A0A4V4HIL2</accession>
<dbReference type="Gene3D" id="1.10.132.20">
    <property type="entry name" value="Ribosome-recycling factor"/>
    <property type="match status" value="1"/>
</dbReference>
<dbReference type="Proteomes" id="UP000297245">
    <property type="component" value="Unassembled WGS sequence"/>
</dbReference>
<feature type="domain" description="Ribosome recycling factor" evidence="4">
    <location>
        <begin position="96"/>
        <end position="244"/>
    </location>
</feature>
<dbReference type="GO" id="GO:0006412">
    <property type="term" value="P:translation"/>
    <property type="evidence" value="ECO:0007669"/>
    <property type="project" value="UniProtKB-KW"/>
</dbReference>
<keyword evidence="6" id="KW-1185">Reference proteome</keyword>
<proteinExistence type="inferred from homology"/>
<gene>
    <name evidence="5" type="ORF">K435DRAFT_848409</name>
</gene>
<evidence type="ECO:0000259" key="4">
    <source>
        <dbReference type="Pfam" id="PF01765"/>
    </source>
</evidence>
<dbReference type="OrthoDB" id="407355at2759"/>
<name>A0A4V4HIL2_DENBC</name>
<dbReference type="GO" id="GO:0005739">
    <property type="term" value="C:mitochondrion"/>
    <property type="evidence" value="ECO:0007669"/>
    <property type="project" value="TreeGrafter"/>
</dbReference>
<evidence type="ECO:0000313" key="6">
    <source>
        <dbReference type="Proteomes" id="UP000297245"/>
    </source>
</evidence>
<evidence type="ECO:0000256" key="3">
    <source>
        <dbReference type="ARBA" id="ARBA00024909"/>
    </source>
</evidence>
<organism evidence="5 6">
    <name type="scientific">Dendrothele bispora (strain CBS 962.96)</name>
    <dbReference type="NCBI Taxonomy" id="1314807"/>
    <lineage>
        <taxon>Eukaryota</taxon>
        <taxon>Fungi</taxon>
        <taxon>Dikarya</taxon>
        <taxon>Basidiomycota</taxon>
        <taxon>Agaricomycotina</taxon>
        <taxon>Agaricomycetes</taxon>
        <taxon>Agaricomycetidae</taxon>
        <taxon>Agaricales</taxon>
        <taxon>Agaricales incertae sedis</taxon>
        <taxon>Dendrothele</taxon>
    </lineage>
</organism>
<dbReference type="PANTHER" id="PTHR20982">
    <property type="entry name" value="RIBOSOME RECYCLING FACTOR"/>
    <property type="match status" value="1"/>
</dbReference>
<dbReference type="InterPro" id="IPR036191">
    <property type="entry name" value="RRF_sf"/>
</dbReference>
<keyword evidence="2" id="KW-0648">Protein biosynthesis</keyword>
<dbReference type="EMBL" id="ML179039">
    <property type="protein sequence ID" value="THV07066.1"/>
    <property type="molecule type" value="Genomic_DNA"/>
</dbReference>
<dbReference type="PANTHER" id="PTHR20982:SF3">
    <property type="entry name" value="MITOCHONDRIAL RIBOSOME RECYCLING FACTOR PSEUDO 1"/>
    <property type="match status" value="1"/>
</dbReference>
<comment type="similarity">
    <text evidence="1">Belongs to the RRF family.</text>
</comment>
<evidence type="ECO:0000256" key="1">
    <source>
        <dbReference type="ARBA" id="ARBA00005912"/>
    </source>
</evidence>
<reference evidence="5 6" key="1">
    <citation type="journal article" date="2019" name="Nat. Ecol. Evol.">
        <title>Megaphylogeny resolves global patterns of mushroom evolution.</title>
        <authorList>
            <person name="Varga T."/>
            <person name="Krizsan K."/>
            <person name="Foldi C."/>
            <person name="Dima B."/>
            <person name="Sanchez-Garcia M."/>
            <person name="Sanchez-Ramirez S."/>
            <person name="Szollosi G.J."/>
            <person name="Szarkandi J.G."/>
            <person name="Papp V."/>
            <person name="Albert L."/>
            <person name="Andreopoulos W."/>
            <person name="Angelini C."/>
            <person name="Antonin V."/>
            <person name="Barry K.W."/>
            <person name="Bougher N.L."/>
            <person name="Buchanan P."/>
            <person name="Buyck B."/>
            <person name="Bense V."/>
            <person name="Catcheside P."/>
            <person name="Chovatia M."/>
            <person name="Cooper J."/>
            <person name="Damon W."/>
            <person name="Desjardin D."/>
            <person name="Finy P."/>
            <person name="Geml J."/>
            <person name="Haridas S."/>
            <person name="Hughes K."/>
            <person name="Justo A."/>
            <person name="Karasinski D."/>
            <person name="Kautmanova I."/>
            <person name="Kiss B."/>
            <person name="Kocsube S."/>
            <person name="Kotiranta H."/>
            <person name="LaButti K.M."/>
            <person name="Lechner B.E."/>
            <person name="Liimatainen K."/>
            <person name="Lipzen A."/>
            <person name="Lukacs Z."/>
            <person name="Mihaltcheva S."/>
            <person name="Morgado L.N."/>
            <person name="Niskanen T."/>
            <person name="Noordeloos M.E."/>
            <person name="Ohm R.A."/>
            <person name="Ortiz-Santana B."/>
            <person name="Ovrebo C."/>
            <person name="Racz N."/>
            <person name="Riley R."/>
            <person name="Savchenko A."/>
            <person name="Shiryaev A."/>
            <person name="Soop K."/>
            <person name="Spirin V."/>
            <person name="Szebenyi C."/>
            <person name="Tomsovsky M."/>
            <person name="Tulloss R.E."/>
            <person name="Uehling J."/>
            <person name="Grigoriev I.V."/>
            <person name="Vagvolgyi C."/>
            <person name="Papp T."/>
            <person name="Martin F.M."/>
            <person name="Miettinen O."/>
            <person name="Hibbett D.S."/>
            <person name="Nagy L.G."/>
        </authorList>
    </citation>
    <scope>NUCLEOTIDE SEQUENCE [LARGE SCALE GENOMIC DNA]</scope>
    <source>
        <strain evidence="5 6">CBS 962.96</strain>
    </source>
</reference>
<dbReference type="InterPro" id="IPR002661">
    <property type="entry name" value="Ribosome_recyc_fac"/>
</dbReference>
<dbReference type="GO" id="GO:0043023">
    <property type="term" value="F:ribosomal large subunit binding"/>
    <property type="evidence" value="ECO:0007669"/>
    <property type="project" value="TreeGrafter"/>
</dbReference>
<dbReference type="Pfam" id="PF01765">
    <property type="entry name" value="RRF"/>
    <property type="match status" value="1"/>
</dbReference>
<evidence type="ECO:0000256" key="2">
    <source>
        <dbReference type="ARBA" id="ARBA00022917"/>
    </source>
</evidence>
<comment type="function">
    <text evidence="3">Necessary for protein synthesis in mitochondria. Functions as a ribosome recycling factor in mitochondria.</text>
</comment>
<protein>
    <submittedName>
        <fullName evidence="5">Ribosome recycling factor</fullName>
    </submittedName>
</protein>
<dbReference type="Gene3D" id="3.30.1360.40">
    <property type="match status" value="1"/>
</dbReference>